<dbReference type="AlphaFoldDB" id="A0AAD6AZB4"/>
<evidence type="ECO:0000256" key="1">
    <source>
        <dbReference type="SAM" id="MobiDB-lite"/>
    </source>
</evidence>
<gene>
    <name evidence="2" type="ORF">JOQ06_006666</name>
</gene>
<feature type="non-terminal residue" evidence="2">
    <location>
        <position position="1"/>
    </location>
</feature>
<evidence type="ECO:0000313" key="3">
    <source>
        <dbReference type="Proteomes" id="UP001219934"/>
    </source>
</evidence>
<organism evidence="2 3">
    <name type="scientific">Pogonophryne albipinna</name>
    <dbReference type="NCBI Taxonomy" id="1090488"/>
    <lineage>
        <taxon>Eukaryota</taxon>
        <taxon>Metazoa</taxon>
        <taxon>Chordata</taxon>
        <taxon>Craniata</taxon>
        <taxon>Vertebrata</taxon>
        <taxon>Euteleostomi</taxon>
        <taxon>Actinopterygii</taxon>
        <taxon>Neopterygii</taxon>
        <taxon>Teleostei</taxon>
        <taxon>Neoteleostei</taxon>
        <taxon>Acanthomorphata</taxon>
        <taxon>Eupercaria</taxon>
        <taxon>Perciformes</taxon>
        <taxon>Notothenioidei</taxon>
        <taxon>Pogonophryne</taxon>
    </lineage>
</organism>
<feature type="non-terminal residue" evidence="2">
    <location>
        <position position="85"/>
    </location>
</feature>
<keyword evidence="3" id="KW-1185">Reference proteome</keyword>
<dbReference type="Proteomes" id="UP001219934">
    <property type="component" value="Unassembled WGS sequence"/>
</dbReference>
<evidence type="ECO:0000313" key="2">
    <source>
        <dbReference type="EMBL" id="KAJ4933857.1"/>
    </source>
</evidence>
<feature type="compositionally biased region" description="Basic and acidic residues" evidence="1">
    <location>
        <begin position="1"/>
        <end position="10"/>
    </location>
</feature>
<name>A0AAD6AZB4_9TELE</name>
<reference evidence="2" key="1">
    <citation type="submission" date="2022-11" db="EMBL/GenBank/DDBJ databases">
        <title>Chromosome-level genome of Pogonophryne albipinna.</title>
        <authorList>
            <person name="Jo E."/>
        </authorList>
    </citation>
    <scope>NUCLEOTIDE SEQUENCE</scope>
    <source>
        <strain evidence="2">SGF0006</strain>
        <tissue evidence="2">Muscle</tissue>
    </source>
</reference>
<feature type="region of interest" description="Disordered" evidence="1">
    <location>
        <begin position="1"/>
        <end position="20"/>
    </location>
</feature>
<dbReference type="EMBL" id="JAPTMU010000012">
    <property type="protein sequence ID" value="KAJ4933857.1"/>
    <property type="molecule type" value="Genomic_DNA"/>
</dbReference>
<comment type="caution">
    <text evidence="2">The sequence shown here is derived from an EMBL/GenBank/DDBJ whole genome shotgun (WGS) entry which is preliminary data.</text>
</comment>
<protein>
    <submittedName>
        <fullName evidence="2">Uncharacterized protein</fullName>
    </submittedName>
</protein>
<proteinExistence type="predicted"/>
<sequence>CEPIEREGRNGRRANGELCGGEEGFAGLGFGGVRRVRAHHGAQRKAEARGGKKKKERLMGQDWWQRGRRAALVTHQHILTDSRCP</sequence>
<accession>A0AAD6AZB4</accession>